<keyword evidence="4" id="KW-1185">Reference proteome</keyword>
<reference evidence="3 4" key="1">
    <citation type="journal article" date="2013" name="Nat. Genet.">
        <title>The high-quality draft genome of peach (Prunus persica) identifies unique patterns of genetic diversity, domestication and genome evolution.</title>
        <authorList>
            <consortium name="International Peach Genome Initiative"/>
            <person name="Verde I."/>
            <person name="Abbott A.G."/>
            <person name="Scalabrin S."/>
            <person name="Jung S."/>
            <person name="Shu S."/>
            <person name="Marroni F."/>
            <person name="Zhebentyayeva T."/>
            <person name="Dettori M.T."/>
            <person name="Grimwood J."/>
            <person name="Cattonaro F."/>
            <person name="Zuccolo A."/>
            <person name="Rossini L."/>
            <person name="Jenkins J."/>
            <person name="Vendramin E."/>
            <person name="Meisel L.A."/>
            <person name="Decroocq V."/>
            <person name="Sosinski B."/>
            <person name="Prochnik S."/>
            <person name="Mitros T."/>
            <person name="Policriti A."/>
            <person name="Cipriani G."/>
            <person name="Dondini L."/>
            <person name="Ficklin S."/>
            <person name="Goodstein D.M."/>
            <person name="Xuan P."/>
            <person name="Del Fabbro C."/>
            <person name="Aramini V."/>
            <person name="Copetti D."/>
            <person name="Gonzalez S."/>
            <person name="Horner D.S."/>
            <person name="Falchi R."/>
            <person name="Lucas S."/>
            <person name="Mica E."/>
            <person name="Maldonado J."/>
            <person name="Lazzari B."/>
            <person name="Bielenberg D."/>
            <person name="Pirona R."/>
            <person name="Miculan M."/>
            <person name="Barakat A."/>
            <person name="Testolin R."/>
            <person name="Stella A."/>
            <person name="Tartarini S."/>
            <person name="Tonutti P."/>
            <person name="Arus P."/>
            <person name="Orellana A."/>
            <person name="Wells C."/>
            <person name="Main D."/>
            <person name="Vizzotto G."/>
            <person name="Silva H."/>
            <person name="Salamini F."/>
            <person name="Schmutz J."/>
            <person name="Morgante M."/>
            <person name="Rokhsar D.S."/>
        </authorList>
    </citation>
    <scope>NUCLEOTIDE SEQUENCE [LARGE SCALE GENOMIC DNA]</scope>
    <source>
        <strain evidence="4">cv. Nemared</strain>
    </source>
</reference>
<feature type="coiled-coil region" evidence="1">
    <location>
        <begin position="128"/>
        <end position="155"/>
    </location>
</feature>
<feature type="compositionally biased region" description="Polar residues" evidence="2">
    <location>
        <begin position="1"/>
        <end position="34"/>
    </location>
</feature>
<name>A0A1R3L4V5_PRUPE</name>
<dbReference type="PANTHER" id="PTHR33137:SF4">
    <property type="entry name" value="MEDIATOR OF RNA POLYMERASE II TRANSCRIPTION SUBUNIT 15A-RELATED"/>
    <property type="match status" value="1"/>
</dbReference>
<dbReference type="InterPro" id="IPR044661">
    <property type="entry name" value="MED15a/b/c-like"/>
</dbReference>
<dbReference type="GO" id="GO:0031490">
    <property type="term" value="F:chromatin DNA binding"/>
    <property type="evidence" value="ECO:0000318"/>
    <property type="project" value="GO_Central"/>
</dbReference>
<accession>A0A1R3L4V5</accession>
<dbReference type="PANTHER" id="PTHR33137">
    <property type="entry name" value="MEDIATOR OF RNA POLYMERASE II TRANSCRIPTION SUBUNIT 15A-RELATED"/>
    <property type="match status" value="1"/>
</dbReference>
<evidence type="ECO:0000313" key="4">
    <source>
        <dbReference type="Proteomes" id="UP000006882"/>
    </source>
</evidence>
<feature type="compositionally biased region" description="Low complexity" evidence="2">
    <location>
        <begin position="35"/>
        <end position="48"/>
    </location>
</feature>
<gene>
    <name evidence="3" type="ORF">PRUPE_I003700</name>
</gene>
<dbReference type="AlphaFoldDB" id="A0A1R3L4V5"/>
<feature type="region of interest" description="Disordered" evidence="2">
    <location>
        <begin position="1"/>
        <end position="56"/>
    </location>
</feature>
<sequence>MNLQGSVATMPQSNMTSLQQSSMSALSGVSTAQQNMMNSLPPSSSMDSGQGNALNSLQQVPVGSNQQTPVSAPQQANMNALSSQSGVNMLQANMNSIQSNSGMLQHQHLKQQQEHQMFQNQLKQQFQHRQMQQQLMQKQQLLQHQQQQLQQLQLQAEQQLPAQLQAHQQQMPQLHQMNDVNDLKMRQGMGVKPGVFQQHLSVDSWFVMQTGFLVIKLMKEMYLPESEKIATKLLQQLDKLKMFRTMLERLISVLQISKSSISPGLKDKLFFHEKQIVNFINAYEASFCKASMDSTAAPPT</sequence>
<dbReference type="Gramene" id="ONH89454">
    <property type="protein sequence ID" value="ONH89454"/>
    <property type="gene ID" value="PRUPE_I003700"/>
</dbReference>
<evidence type="ECO:0000313" key="3">
    <source>
        <dbReference type="EMBL" id="ONH89454.1"/>
    </source>
</evidence>
<keyword evidence="1" id="KW-0175">Coiled coil</keyword>
<evidence type="ECO:0000256" key="2">
    <source>
        <dbReference type="SAM" id="MobiDB-lite"/>
    </source>
</evidence>
<evidence type="ECO:0000256" key="1">
    <source>
        <dbReference type="SAM" id="Coils"/>
    </source>
</evidence>
<protein>
    <recommendedName>
        <fullName evidence="5">Mediator complex subunit 15 KIX domain-containing protein</fullName>
    </recommendedName>
</protein>
<proteinExistence type="predicted"/>
<dbReference type="GO" id="GO:0003713">
    <property type="term" value="F:transcription coactivator activity"/>
    <property type="evidence" value="ECO:0007669"/>
    <property type="project" value="InterPro"/>
</dbReference>
<dbReference type="EMBL" id="KV887719">
    <property type="protein sequence ID" value="ONH89454.1"/>
    <property type="molecule type" value="Genomic_DNA"/>
</dbReference>
<evidence type="ECO:0008006" key="5">
    <source>
        <dbReference type="Google" id="ProtNLM"/>
    </source>
</evidence>
<dbReference type="Proteomes" id="UP000006882">
    <property type="component" value="Unassembled WGS sequence"/>
</dbReference>
<dbReference type="STRING" id="3760.A0A1R3L4V5"/>
<organism evidence="3 4">
    <name type="scientific">Prunus persica</name>
    <name type="common">Peach</name>
    <name type="synonym">Amygdalus persica</name>
    <dbReference type="NCBI Taxonomy" id="3760"/>
    <lineage>
        <taxon>Eukaryota</taxon>
        <taxon>Viridiplantae</taxon>
        <taxon>Streptophyta</taxon>
        <taxon>Embryophyta</taxon>
        <taxon>Tracheophyta</taxon>
        <taxon>Spermatophyta</taxon>
        <taxon>Magnoliopsida</taxon>
        <taxon>eudicotyledons</taxon>
        <taxon>Gunneridae</taxon>
        <taxon>Pentapetalae</taxon>
        <taxon>rosids</taxon>
        <taxon>fabids</taxon>
        <taxon>Rosales</taxon>
        <taxon>Rosaceae</taxon>
        <taxon>Amygdaloideae</taxon>
        <taxon>Amygdaleae</taxon>
        <taxon>Prunus</taxon>
    </lineage>
</organism>